<gene>
    <name evidence="1" type="ORF">RMCFA_3621</name>
</gene>
<sequence>MAKYAANTDVSSDRSRTEIERTLERYGARQFMYGWDQDRAVVGFVLNDREIRFILPLPDRDSTDFTRTPTGRPRAATQARAEYEQSVRQRWRSLALVIKAKLEAVESGIVTFDAEFLAHIVLPDGRTVADTVVPRVEQAYRDHEMPSLLPEYADRKAITA</sequence>
<evidence type="ECO:0000313" key="2">
    <source>
        <dbReference type="Proteomes" id="UP000069705"/>
    </source>
</evidence>
<name>A0A100WT03_MYCFO</name>
<comment type="caution">
    <text evidence="1">The sequence shown here is derived from an EMBL/GenBank/DDBJ whole genome shotgun (WGS) entry which is preliminary data.</text>
</comment>
<reference evidence="2" key="2">
    <citation type="submission" date="2016-02" db="EMBL/GenBank/DDBJ databases">
        <title>Draft genome sequence of five rapidly growing Mycobacterium species.</title>
        <authorList>
            <person name="Katahira K."/>
            <person name="Gotou Y."/>
            <person name="Iida K."/>
            <person name="Ogura Y."/>
            <person name="Hayashi T."/>
        </authorList>
    </citation>
    <scope>NUCLEOTIDE SEQUENCE [LARGE SCALE GENOMIC DNA]</scope>
    <source>
        <strain evidence="2">JCM6368</strain>
    </source>
</reference>
<accession>A0A100WT03</accession>
<dbReference type="AlphaFoldDB" id="A0A100WT03"/>
<dbReference type="RefSeq" id="WP_061264189.1">
    <property type="nucleotide sequence ID" value="NZ_BCSZ01000033.1"/>
</dbReference>
<proteinExistence type="predicted"/>
<dbReference type="EMBL" id="BCSZ01000033">
    <property type="protein sequence ID" value="GAT03509.1"/>
    <property type="molecule type" value="Genomic_DNA"/>
</dbReference>
<reference evidence="1 2" key="1">
    <citation type="journal article" date="2016" name="Genome Announc.">
        <title>Draft Genome Sequences of Five Rapidly Growing Mycobacterium Species, M. thermoresistibile, M. fortuitum subsp. acetamidolyticum, M. canariasense, M. brisbanense, and M. novocastrense.</title>
        <authorList>
            <person name="Katahira K."/>
            <person name="Ogura Y."/>
            <person name="Gotoh Y."/>
            <person name="Hayashi T."/>
        </authorList>
    </citation>
    <scope>NUCLEOTIDE SEQUENCE [LARGE SCALE GENOMIC DNA]</scope>
    <source>
        <strain evidence="1 2">JCM6368</strain>
    </source>
</reference>
<organism evidence="1 2">
    <name type="scientific">Mycolicibacterium fortuitum subsp. acetamidolyticum</name>
    <dbReference type="NCBI Taxonomy" id="144550"/>
    <lineage>
        <taxon>Bacteria</taxon>
        <taxon>Bacillati</taxon>
        <taxon>Actinomycetota</taxon>
        <taxon>Actinomycetes</taxon>
        <taxon>Mycobacteriales</taxon>
        <taxon>Mycobacteriaceae</taxon>
        <taxon>Mycolicibacterium</taxon>
    </lineage>
</organism>
<evidence type="ECO:0000313" key="1">
    <source>
        <dbReference type="EMBL" id="GAT03509.1"/>
    </source>
</evidence>
<dbReference type="Proteomes" id="UP000069705">
    <property type="component" value="Unassembled WGS sequence"/>
</dbReference>
<protein>
    <submittedName>
        <fullName evidence="1">Gp51</fullName>
    </submittedName>
</protein>